<evidence type="ECO:0000313" key="1">
    <source>
        <dbReference type="EMBL" id="APG09788.1"/>
    </source>
</evidence>
<gene>
    <name evidence="1" type="ORF">BKD09_15725</name>
</gene>
<protein>
    <submittedName>
        <fullName evidence="1">Uncharacterized protein</fullName>
    </submittedName>
</protein>
<evidence type="ECO:0000313" key="2">
    <source>
        <dbReference type="Proteomes" id="UP000181962"/>
    </source>
</evidence>
<sequence length="80" mass="9104">MEQLRRLSLSMNSTDTITLPEAYDAMRVFLERLRQREGGTSEELERLIGALKWADGTPVDPAAWQDWLLAVEVAKSRRAS</sequence>
<proteinExistence type="predicted"/>
<reference evidence="1 2" key="1">
    <citation type="submission" date="2016-11" db="EMBL/GenBank/DDBJ databases">
        <title>Complete Genome Sequence of Bradyrhizobium sp. strain J5, an isolated from soybean nodule in Hokkaido.</title>
        <authorList>
            <person name="Kanehara K."/>
        </authorList>
    </citation>
    <scope>NUCLEOTIDE SEQUENCE [LARGE SCALE GENOMIC DNA]</scope>
    <source>
        <strain evidence="1 2">J5</strain>
    </source>
</reference>
<dbReference type="Proteomes" id="UP000181962">
    <property type="component" value="Chromosome"/>
</dbReference>
<name>A0A1L3F925_BRAJP</name>
<accession>A0A1L3F925</accession>
<dbReference type="AlphaFoldDB" id="A0A1L3F925"/>
<organism evidence="1 2">
    <name type="scientific">Bradyrhizobium japonicum</name>
    <dbReference type="NCBI Taxonomy" id="375"/>
    <lineage>
        <taxon>Bacteria</taxon>
        <taxon>Pseudomonadati</taxon>
        <taxon>Pseudomonadota</taxon>
        <taxon>Alphaproteobacteria</taxon>
        <taxon>Hyphomicrobiales</taxon>
        <taxon>Nitrobacteraceae</taxon>
        <taxon>Bradyrhizobium</taxon>
    </lineage>
</organism>
<dbReference type="EMBL" id="CP017637">
    <property type="protein sequence ID" value="APG09788.1"/>
    <property type="molecule type" value="Genomic_DNA"/>
</dbReference>